<feature type="domain" description="Carboxylesterase type B" evidence="4">
    <location>
        <begin position="28"/>
        <end position="94"/>
    </location>
</feature>
<dbReference type="GeneTree" id="ENSGT00940000165334"/>
<name>A0A8C9XZT7_SANLU</name>
<dbReference type="InterPro" id="IPR029058">
    <property type="entry name" value="AB_hydrolase_fold"/>
</dbReference>
<evidence type="ECO:0000313" key="5">
    <source>
        <dbReference type="Ensembl" id="ENSSLUP00000018437.1"/>
    </source>
</evidence>
<comment type="similarity">
    <text evidence="1 3">Belongs to the type-B carboxylesterase/lipase family.</text>
</comment>
<accession>A0A8C9XZT7</accession>
<dbReference type="Proteomes" id="UP000694568">
    <property type="component" value="Unplaced"/>
</dbReference>
<dbReference type="Pfam" id="PF00135">
    <property type="entry name" value="COesterase"/>
    <property type="match status" value="2"/>
</dbReference>
<dbReference type="PANTHER" id="PTHR45570:SF1">
    <property type="entry name" value="CARBOXYLIC ESTER HYDROLASE"/>
    <property type="match status" value="1"/>
</dbReference>
<keyword evidence="2 3" id="KW-0378">Hydrolase</keyword>
<evidence type="ECO:0000256" key="1">
    <source>
        <dbReference type="ARBA" id="ARBA00005964"/>
    </source>
</evidence>
<dbReference type="InterPro" id="IPR002018">
    <property type="entry name" value="CarbesteraseB"/>
</dbReference>
<sequence length="312" mass="35388">GISSRDMWMVIWKMNVLLESIMSDHDLHSSAAGNYGILDQQAALLWVQQNIPVFGGDPSKVTLFGESAGAQSVSLHLMIQSSQPLFKQAVLQSCFFFNLTNVFLISGSKVVNPFRFLEVFETWGPYIDGKLIKEQAVTAFQKGHWQKEKPVLLGKRDTHKNRKKVQYKIKVKIYLLSDQLSLFLPSPQIVTDYIFLCPSRRSARAGTAAGSKVWMYVFDHVASDHRVWSGLTFCYQHACHGAELPFLFDSASVANFTLSMPEKLLSNRMLCYWGAFAHTGDPSSRAQQTTFCREQRLPVWPRYSDTSSWLVM</sequence>
<reference evidence="5" key="2">
    <citation type="submission" date="2025-09" db="UniProtKB">
        <authorList>
            <consortium name="Ensembl"/>
        </authorList>
    </citation>
    <scope>IDENTIFICATION</scope>
</reference>
<reference evidence="5" key="1">
    <citation type="submission" date="2025-08" db="UniProtKB">
        <authorList>
            <consortium name="Ensembl"/>
        </authorList>
    </citation>
    <scope>IDENTIFICATION</scope>
</reference>
<dbReference type="InterPro" id="IPR019826">
    <property type="entry name" value="Carboxylesterase_B_AS"/>
</dbReference>
<dbReference type="Ensembl" id="ENSSLUT00000019020.1">
    <property type="protein sequence ID" value="ENSSLUP00000018437.1"/>
    <property type="gene ID" value="ENSSLUG00000008555.1"/>
</dbReference>
<dbReference type="EC" id="3.1.1.-" evidence="3"/>
<feature type="domain" description="Carboxylesterase type B" evidence="4">
    <location>
        <begin position="188"/>
        <end position="306"/>
    </location>
</feature>
<evidence type="ECO:0000256" key="2">
    <source>
        <dbReference type="ARBA" id="ARBA00022801"/>
    </source>
</evidence>
<evidence type="ECO:0000313" key="6">
    <source>
        <dbReference type="Proteomes" id="UP000694568"/>
    </source>
</evidence>
<organism evidence="5 6">
    <name type="scientific">Sander lucioperca</name>
    <name type="common">Pike-perch</name>
    <name type="synonym">Perca lucioperca</name>
    <dbReference type="NCBI Taxonomy" id="283035"/>
    <lineage>
        <taxon>Eukaryota</taxon>
        <taxon>Metazoa</taxon>
        <taxon>Chordata</taxon>
        <taxon>Craniata</taxon>
        <taxon>Vertebrata</taxon>
        <taxon>Euteleostomi</taxon>
        <taxon>Actinopterygii</taxon>
        <taxon>Neopterygii</taxon>
        <taxon>Teleostei</taxon>
        <taxon>Neoteleostei</taxon>
        <taxon>Acanthomorphata</taxon>
        <taxon>Eupercaria</taxon>
        <taxon>Perciformes</taxon>
        <taxon>Percoidei</taxon>
        <taxon>Percidae</taxon>
        <taxon>Luciopercinae</taxon>
        <taxon>Sander</taxon>
    </lineage>
</organism>
<dbReference type="Gene3D" id="3.40.50.1820">
    <property type="entry name" value="alpha/beta hydrolase"/>
    <property type="match status" value="2"/>
</dbReference>
<proteinExistence type="inferred from homology"/>
<protein>
    <recommendedName>
        <fullName evidence="3">Carboxylic ester hydrolase</fullName>
        <ecNumber evidence="3">3.1.1.-</ecNumber>
    </recommendedName>
</protein>
<keyword evidence="6" id="KW-1185">Reference proteome</keyword>
<dbReference type="AlphaFoldDB" id="A0A8C9XZT7"/>
<dbReference type="PANTHER" id="PTHR45570">
    <property type="entry name" value="CARBOXYLIC ESTER HYDROLASE"/>
    <property type="match status" value="1"/>
</dbReference>
<dbReference type="PROSITE" id="PS00122">
    <property type="entry name" value="CARBOXYLESTERASE_B_1"/>
    <property type="match status" value="1"/>
</dbReference>
<dbReference type="GO" id="GO:0016787">
    <property type="term" value="F:hydrolase activity"/>
    <property type="evidence" value="ECO:0007669"/>
    <property type="project" value="UniProtKB-KW"/>
</dbReference>
<evidence type="ECO:0000259" key="4">
    <source>
        <dbReference type="Pfam" id="PF00135"/>
    </source>
</evidence>
<evidence type="ECO:0000256" key="3">
    <source>
        <dbReference type="RuleBase" id="RU361235"/>
    </source>
</evidence>
<dbReference type="SUPFAM" id="SSF53474">
    <property type="entry name" value="alpha/beta-Hydrolases"/>
    <property type="match status" value="1"/>
</dbReference>